<dbReference type="Gene3D" id="1.20.81.30">
    <property type="entry name" value="Type II secretion system (T2SS), domain F"/>
    <property type="match status" value="1"/>
</dbReference>
<feature type="domain" description="VWFA" evidence="9">
    <location>
        <begin position="99"/>
        <end position="262"/>
    </location>
</feature>
<evidence type="ECO:0000256" key="2">
    <source>
        <dbReference type="ARBA" id="ARBA00022475"/>
    </source>
</evidence>
<dbReference type="CDD" id="cd00198">
    <property type="entry name" value="vWFA"/>
    <property type="match status" value="1"/>
</dbReference>
<feature type="coiled-coil region" evidence="6">
    <location>
        <begin position="572"/>
        <end position="599"/>
    </location>
</feature>
<evidence type="ECO:0000313" key="11">
    <source>
        <dbReference type="Proteomes" id="UP001596138"/>
    </source>
</evidence>
<dbReference type="SMART" id="SM00327">
    <property type="entry name" value="VWA"/>
    <property type="match status" value="1"/>
</dbReference>
<feature type="chain" id="PRO_5045103258" evidence="8">
    <location>
        <begin position="31"/>
        <end position="661"/>
    </location>
</feature>
<evidence type="ECO:0000256" key="3">
    <source>
        <dbReference type="ARBA" id="ARBA00022692"/>
    </source>
</evidence>
<evidence type="ECO:0000256" key="5">
    <source>
        <dbReference type="ARBA" id="ARBA00023136"/>
    </source>
</evidence>
<dbReference type="Gene3D" id="3.40.50.410">
    <property type="entry name" value="von Willebrand factor, type A domain"/>
    <property type="match status" value="1"/>
</dbReference>
<keyword evidence="5 7" id="KW-0472">Membrane</keyword>
<organism evidence="10 11">
    <name type="scientific">Longivirga aurantiaca</name>
    <dbReference type="NCBI Taxonomy" id="1837743"/>
    <lineage>
        <taxon>Bacteria</taxon>
        <taxon>Bacillati</taxon>
        <taxon>Actinomycetota</taxon>
        <taxon>Actinomycetes</taxon>
        <taxon>Sporichthyales</taxon>
        <taxon>Sporichthyaceae</taxon>
        <taxon>Longivirga</taxon>
    </lineage>
</organism>
<protein>
    <submittedName>
        <fullName evidence="10">Type II secretion system F family protein</fullName>
    </submittedName>
</protein>
<dbReference type="PANTHER" id="PTHR35007">
    <property type="entry name" value="INTEGRAL MEMBRANE PROTEIN-RELATED"/>
    <property type="match status" value="1"/>
</dbReference>
<keyword evidence="6" id="KW-0175">Coiled coil</keyword>
<dbReference type="PANTHER" id="PTHR35007:SF1">
    <property type="entry name" value="PILUS ASSEMBLY PROTEIN"/>
    <property type="match status" value="1"/>
</dbReference>
<feature type="transmembrane region" description="Helical" evidence="7">
    <location>
        <begin position="335"/>
        <end position="358"/>
    </location>
</feature>
<keyword evidence="11" id="KW-1185">Reference proteome</keyword>
<dbReference type="Pfam" id="PF00482">
    <property type="entry name" value="T2SSF"/>
    <property type="match status" value="1"/>
</dbReference>
<evidence type="ECO:0000256" key="7">
    <source>
        <dbReference type="SAM" id="Phobius"/>
    </source>
</evidence>
<dbReference type="Proteomes" id="UP001596138">
    <property type="component" value="Unassembled WGS sequence"/>
</dbReference>
<evidence type="ECO:0000256" key="1">
    <source>
        <dbReference type="ARBA" id="ARBA00004651"/>
    </source>
</evidence>
<evidence type="ECO:0000256" key="8">
    <source>
        <dbReference type="SAM" id="SignalP"/>
    </source>
</evidence>
<comment type="subcellular location">
    <subcellularLocation>
        <location evidence="1">Cell membrane</location>
        <topology evidence="1">Multi-pass membrane protein</topology>
    </subcellularLocation>
</comment>
<keyword evidence="2" id="KW-1003">Cell membrane</keyword>
<keyword evidence="8" id="KW-0732">Signal</keyword>
<comment type="caution">
    <text evidence="10">The sequence shown here is derived from an EMBL/GenBank/DDBJ whole genome shotgun (WGS) entry which is preliminary data.</text>
</comment>
<name>A0ABW1T3B7_9ACTN</name>
<dbReference type="Pfam" id="PF13519">
    <property type="entry name" value="VWA_2"/>
    <property type="match status" value="1"/>
</dbReference>
<dbReference type="InterPro" id="IPR002035">
    <property type="entry name" value="VWF_A"/>
</dbReference>
<gene>
    <name evidence="10" type="ORF">ACFQGU_12975</name>
</gene>
<keyword evidence="4 7" id="KW-1133">Transmembrane helix</keyword>
<dbReference type="InterPro" id="IPR018076">
    <property type="entry name" value="T2SS_GspF_dom"/>
</dbReference>
<evidence type="ECO:0000256" key="4">
    <source>
        <dbReference type="ARBA" id="ARBA00022989"/>
    </source>
</evidence>
<reference evidence="11" key="1">
    <citation type="journal article" date="2019" name="Int. J. Syst. Evol. Microbiol.">
        <title>The Global Catalogue of Microorganisms (GCM) 10K type strain sequencing project: providing services to taxonomists for standard genome sequencing and annotation.</title>
        <authorList>
            <consortium name="The Broad Institute Genomics Platform"/>
            <consortium name="The Broad Institute Genome Sequencing Center for Infectious Disease"/>
            <person name="Wu L."/>
            <person name="Ma J."/>
        </authorList>
    </citation>
    <scope>NUCLEOTIDE SEQUENCE [LARGE SCALE GENOMIC DNA]</scope>
    <source>
        <strain evidence="11">CGMCC 4.7317</strain>
    </source>
</reference>
<feature type="transmembrane region" description="Helical" evidence="7">
    <location>
        <begin position="458"/>
        <end position="477"/>
    </location>
</feature>
<evidence type="ECO:0000313" key="10">
    <source>
        <dbReference type="EMBL" id="MFC6238794.1"/>
    </source>
</evidence>
<feature type="transmembrane region" description="Helical" evidence="7">
    <location>
        <begin position="600"/>
        <end position="620"/>
    </location>
</feature>
<sequence>MLVSGHRRRRWRAAAAAGALLAVAFGVAPAAASTTGGIVGRIDGFEPGSSGTLTIGFSALGLTAGQSVDQGSVKVTIGGQPVEATTQLASDSDSLPKRTTVLTIDTSGSMAEQGFVEPAKQAARAYLDAVPADVLVGLVSFNSQPAIVVQPTTDHDAVAAALDTLQFRGGTALFDAVIQANRLLGDEGIRSQLLLSDGRDTESSNSGENAAKSLVDSDVTLDAVALGPQVDLTQLQALATAGNGVVVEAGDSQQLTDVFTSAAAAQAGAVAITAVVPEPLRGTSVNVVVNATAGGQAVTDEALYIGGAEPTAAPTQDFGPVPVPPADPGIFGTTWILPVSLAVIGLGLFVLLAVAFLSTDRESQQAGRLRRRLSRYSLTPRQESAAATSGALGDSGVARSAVELAGRVVQRRDIDTALGTKLEAAGVPLRPAEWLLIHIGIAVGLAILFTLLSGFSVLATLIGLAIGLLLPYAYLAIKDERRKSRFAAQLPDTLQLLSGSLAAGYSLPQAIDTVVRETDGPMAAELNRAIVEARLGVPIEDALETVARRMNSVDFAWVVMAIRIQREVGGNLAEVLSNVAATMRERERLRRQVEVLSAEGRLSAVILALLPILFIVYLVIARPDYLSVLYTTPLGILMIIVGVILLIGGSFWLRKVVKVEV</sequence>
<feature type="signal peptide" evidence="8">
    <location>
        <begin position="1"/>
        <end position="30"/>
    </location>
</feature>
<dbReference type="PROSITE" id="PS50234">
    <property type="entry name" value="VWFA"/>
    <property type="match status" value="1"/>
</dbReference>
<dbReference type="InterPro" id="IPR036465">
    <property type="entry name" value="vWFA_dom_sf"/>
</dbReference>
<feature type="transmembrane region" description="Helical" evidence="7">
    <location>
        <begin position="632"/>
        <end position="653"/>
    </location>
</feature>
<evidence type="ECO:0000256" key="6">
    <source>
        <dbReference type="SAM" id="Coils"/>
    </source>
</evidence>
<accession>A0ABW1T3B7</accession>
<keyword evidence="3 7" id="KW-0812">Transmembrane</keyword>
<feature type="transmembrane region" description="Helical" evidence="7">
    <location>
        <begin position="434"/>
        <end position="452"/>
    </location>
</feature>
<dbReference type="EMBL" id="JBHSTI010000008">
    <property type="protein sequence ID" value="MFC6238794.1"/>
    <property type="molecule type" value="Genomic_DNA"/>
</dbReference>
<evidence type="ECO:0000259" key="9">
    <source>
        <dbReference type="PROSITE" id="PS50234"/>
    </source>
</evidence>
<dbReference type="InterPro" id="IPR042094">
    <property type="entry name" value="T2SS_GspF_sf"/>
</dbReference>
<proteinExistence type="predicted"/>
<dbReference type="SUPFAM" id="SSF53300">
    <property type="entry name" value="vWA-like"/>
    <property type="match status" value="1"/>
</dbReference>
<dbReference type="RefSeq" id="WP_386767317.1">
    <property type="nucleotide sequence ID" value="NZ_JBHSTI010000008.1"/>
</dbReference>